<dbReference type="RefSeq" id="WP_294895306.1">
    <property type="nucleotide sequence ID" value="NZ_DLUI01000100.1"/>
</dbReference>
<evidence type="ECO:0000313" key="2">
    <source>
        <dbReference type="EMBL" id="DAB38220.1"/>
    </source>
</evidence>
<protein>
    <recommendedName>
        <fullName evidence="1">CobQ/CobB/MinD/ParA nucleotide binding domain-containing protein</fullName>
    </recommendedName>
</protein>
<dbReference type="Pfam" id="PF01656">
    <property type="entry name" value="CbiA"/>
    <property type="match status" value="1"/>
</dbReference>
<comment type="caution">
    <text evidence="2">The sequence shown here is derived from an EMBL/GenBank/DDBJ whole genome shotgun (WGS) entry which is preliminary data.</text>
</comment>
<name>A0A2D3WGL8_9BACT</name>
<organism evidence="2 3">
    <name type="scientific">Sulfuricurvum kujiense</name>
    <dbReference type="NCBI Taxonomy" id="148813"/>
    <lineage>
        <taxon>Bacteria</taxon>
        <taxon>Pseudomonadati</taxon>
        <taxon>Campylobacterota</taxon>
        <taxon>Epsilonproteobacteria</taxon>
        <taxon>Campylobacterales</taxon>
        <taxon>Sulfurimonadaceae</taxon>
        <taxon>Sulfuricurvum</taxon>
    </lineage>
</organism>
<dbReference type="InterPro" id="IPR002586">
    <property type="entry name" value="CobQ/CobB/MinD/ParA_Nub-bd_dom"/>
</dbReference>
<feature type="domain" description="CobQ/CobB/MinD/ParA nucleotide binding" evidence="1">
    <location>
        <begin position="4"/>
        <end position="152"/>
    </location>
</feature>
<dbReference type="SUPFAM" id="SSF52540">
    <property type="entry name" value="P-loop containing nucleoside triphosphate hydrolases"/>
    <property type="match status" value="1"/>
</dbReference>
<accession>A0A2D3WGL8</accession>
<gene>
    <name evidence="2" type="ORF">CFH83_06920</name>
</gene>
<dbReference type="Proteomes" id="UP000228859">
    <property type="component" value="Unassembled WGS sequence"/>
</dbReference>
<sequence>MAIISIASTKGGVGKTSLAFSLAKDLSYRYATNDMSVVLNKYKNARYYPNKIPLYPDTVYDFGGFENPHANEILRESDIIILPTTNDLNSIMKSLIFIKNFREKTILVFANMIDAPSDAVMIKEKIHEHFPNLAFTYLRRTKLLKNALESGMSASELYESSKHTQHLYKQAFGEYSKILNLFNGETSGY</sequence>
<reference evidence="2 3" key="1">
    <citation type="journal article" date="2017" name="Front. Microbiol.">
        <title>Comparative Genomic Analysis of the Class Epsilonproteobacteria and Proposed Reclassification to Epsilonbacteraeota (phyl. nov.).</title>
        <authorList>
            <person name="Waite D.W."/>
            <person name="Vanwonterghem I."/>
            <person name="Rinke C."/>
            <person name="Parks D.H."/>
            <person name="Zhang Y."/>
            <person name="Takai K."/>
            <person name="Sievert S.M."/>
            <person name="Simon J."/>
            <person name="Campbell B.J."/>
            <person name="Hanson T.E."/>
            <person name="Woyke T."/>
            <person name="Klotz M.G."/>
            <person name="Hugenholtz P."/>
        </authorList>
    </citation>
    <scope>NUCLEOTIDE SEQUENCE [LARGE SCALE GENOMIC DNA]</scope>
    <source>
        <strain evidence="2">UBA12443</strain>
    </source>
</reference>
<dbReference type="AlphaFoldDB" id="A0A2D3WGL8"/>
<dbReference type="Gene3D" id="3.40.50.300">
    <property type="entry name" value="P-loop containing nucleotide triphosphate hydrolases"/>
    <property type="match status" value="2"/>
</dbReference>
<evidence type="ECO:0000313" key="3">
    <source>
        <dbReference type="Proteomes" id="UP000228859"/>
    </source>
</evidence>
<dbReference type="EMBL" id="DLUI01000100">
    <property type="protein sequence ID" value="DAB38220.1"/>
    <property type="molecule type" value="Genomic_DNA"/>
</dbReference>
<evidence type="ECO:0000259" key="1">
    <source>
        <dbReference type="Pfam" id="PF01656"/>
    </source>
</evidence>
<proteinExistence type="predicted"/>
<dbReference type="InterPro" id="IPR027417">
    <property type="entry name" value="P-loop_NTPase"/>
</dbReference>